<dbReference type="InterPro" id="IPR056003">
    <property type="entry name" value="CT398_CC_hairpin"/>
</dbReference>
<sequence>MLMSESLTLFRLQKLDTEIDQSRSRLEEIERLLSDDRRLMIATKNHEKAQQNLKDARIKLKLIEDKVEALRIKRKNSQNALFSGNIKNPKELQDLQMETEALQRYIAQLEDEQLETMINHETAEEEYQLAENELKQVKALLIQENAVLVGEQSKLNDTLSRLLREKEAVLQATSQKNQSLYNQLRERKRGVAVVSIVDGSCGICGQAITPADLQAVRSSSVLVFCSSCGRILYEG</sequence>
<keyword evidence="1" id="KW-0175">Coiled coil</keyword>
<dbReference type="Proteomes" id="UP000195514">
    <property type="component" value="Chromosome I"/>
</dbReference>
<feature type="domain" description="CT398-like coiled coil hairpin" evidence="3">
    <location>
        <begin position="12"/>
        <end position="188"/>
    </location>
</feature>
<protein>
    <submittedName>
        <fullName evidence="4">Uncharacterized protein</fullName>
    </submittedName>
</protein>
<feature type="domain" description="C4-type zinc ribbon" evidence="2">
    <location>
        <begin position="200"/>
        <end position="232"/>
    </location>
</feature>
<dbReference type="InterPro" id="IPR003743">
    <property type="entry name" value="Zf-RING_7"/>
</dbReference>
<dbReference type="AlphaFoldDB" id="A0A1Y6K4D9"/>
<accession>A0A1Y6K4D9</accession>
<evidence type="ECO:0000313" key="5">
    <source>
        <dbReference type="Proteomes" id="UP000195514"/>
    </source>
</evidence>
<dbReference type="Pfam" id="PF24481">
    <property type="entry name" value="CT398_CC"/>
    <property type="match status" value="1"/>
</dbReference>
<proteinExistence type="predicted"/>
<evidence type="ECO:0000256" key="1">
    <source>
        <dbReference type="SAM" id="Coils"/>
    </source>
</evidence>
<keyword evidence="5" id="KW-1185">Reference proteome</keyword>
<evidence type="ECO:0000259" key="3">
    <source>
        <dbReference type="Pfam" id="PF24481"/>
    </source>
</evidence>
<dbReference type="KEGG" id="abat:CFX1CAM_1480"/>
<evidence type="ECO:0000259" key="2">
    <source>
        <dbReference type="Pfam" id="PF02591"/>
    </source>
</evidence>
<feature type="coiled-coil region" evidence="1">
    <location>
        <begin position="12"/>
        <end position="183"/>
    </location>
</feature>
<dbReference type="Gene3D" id="1.10.287.1490">
    <property type="match status" value="1"/>
</dbReference>
<gene>
    <name evidence="4" type="ORF">CFX1CAM_1480</name>
</gene>
<evidence type="ECO:0000313" key="4">
    <source>
        <dbReference type="EMBL" id="SMX54545.1"/>
    </source>
</evidence>
<dbReference type="Pfam" id="PF02591">
    <property type="entry name" value="Zn_ribbon_9"/>
    <property type="match status" value="1"/>
</dbReference>
<name>A0A1Y6K4D9_9CHLR</name>
<dbReference type="EMBL" id="LT859958">
    <property type="protein sequence ID" value="SMX54545.1"/>
    <property type="molecule type" value="Genomic_DNA"/>
</dbReference>
<reference evidence="5" key="1">
    <citation type="submission" date="2017-05" db="EMBL/GenBank/DDBJ databases">
        <authorList>
            <person name="Kirkegaard R."/>
            <person name="Mcilroy J S."/>
        </authorList>
    </citation>
    <scope>NUCLEOTIDE SEQUENCE [LARGE SCALE GENOMIC DNA]</scope>
</reference>
<organism evidence="4 5">
    <name type="scientific">Candidatus Brevifilum fermentans</name>
    <dbReference type="NCBI Taxonomy" id="1986204"/>
    <lineage>
        <taxon>Bacteria</taxon>
        <taxon>Bacillati</taxon>
        <taxon>Chloroflexota</taxon>
        <taxon>Anaerolineae</taxon>
        <taxon>Anaerolineales</taxon>
        <taxon>Anaerolineaceae</taxon>
        <taxon>Candidatus Brevifilum</taxon>
    </lineage>
</organism>